<proteinExistence type="predicted"/>
<dbReference type="EMBL" id="LAZR01008181">
    <property type="protein sequence ID" value="KKM80444.1"/>
    <property type="molecule type" value="Genomic_DNA"/>
</dbReference>
<accession>A0A0F9KDV3</accession>
<evidence type="ECO:0000313" key="1">
    <source>
        <dbReference type="EMBL" id="KKM80444.1"/>
    </source>
</evidence>
<protein>
    <submittedName>
        <fullName evidence="1">Uncharacterized protein</fullName>
    </submittedName>
</protein>
<comment type="caution">
    <text evidence="1">The sequence shown here is derived from an EMBL/GenBank/DDBJ whole genome shotgun (WGS) entry which is preliminary data.</text>
</comment>
<organism evidence="1">
    <name type="scientific">marine sediment metagenome</name>
    <dbReference type="NCBI Taxonomy" id="412755"/>
    <lineage>
        <taxon>unclassified sequences</taxon>
        <taxon>metagenomes</taxon>
        <taxon>ecological metagenomes</taxon>
    </lineage>
</organism>
<reference evidence="1" key="1">
    <citation type="journal article" date="2015" name="Nature">
        <title>Complex archaea that bridge the gap between prokaryotes and eukaryotes.</title>
        <authorList>
            <person name="Spang A."/>
            <person name="Saw J.H."/>
            <person name="Jorgensen S.L."/>
            <person name="Zaremba-Niedzwiedzka K."/>
            <person name="Martijn J."/>
            <person name="Lind A.E."/>
            <person name="van Eijk R."/>
            <person name="Schleper C."/>
            <person name="Guy L."/>
            <person name="Ettema T.J."/>
        </authorList>
    </citation>
    <scope>NUCLEOTIDE SEQUENCE</scope>
</reference>
<dbReference type="AlphaFoldDB" id="A0A0F9KDV3"/>
<sequence length="83" mass="9087">MYRIGTIRPELVREFAPLAIRYSADADAQVRGYAALALSVLDAPQMNDAFLRLRADHAAFLFYEDGTLREITVSEAARLAGGG</sequence>
<name>A0A0F9KDV3_9ZZZZ</name>
<gene>
    <name evidence="1" type="ORF">LCGC14_1339780</name>
</gene>